<dbReference type="InterPro" id="IPR024087">
    <property type="entry name" value="Creatininase-like_sf"/>
</dbReference>
<dbReference type="RefSeq" id="WP_014369368.1">
    <property type="nucleotide sequence ID" value="NC_016935.1"/>
</dbReference>
<dbReference type="AlphaFoldDB" id="H6NCJ9"/>
<evidence type="ECO:0000256" key="3">
    <source>
        <dbReference type="ARBA" id="ARBA00022801"/>
    </source>
</evidence>
<dbReference type="STRING" id="1116391.PM3016_2028"/>
<dbReference type="InterPro" id="IPR003785">
    <property type="entry name" value="Creatininase/forma_Hydrolase"/>
</dbReference>
<evidence type="ECO:0000256" key="1">
    <source>
        <dbReference type="ARBA" id="ARBA00001947"/>
    </source>
</evidence>
<keyword evidence="7" id="KW-1185">Reference proteome</keyword>
<keyword evidence="2" id="KW-0479">Metal-binding</keyword>
<dbReference type="Proteomes" id="UP000007523">
    <property type="component" value="Chromosome"/>
</dbReference>
<evidence type="ECO:0000313" key="6">
    <source>
        <dbReference type="EMBL" id="AFC28928.1"/>
    </source>
</evidence>
<evidence type="ECO:0000313" key="7">
    <source>
        <dbReference type="Proteomes" id="UP000007523"/>
    </source>
</evidence>
<reference evidence="6 7" key="1">
    <citation type="journal article" date="2012" name="J. Bacteriol.">
        <title>Complete Genome Sequence of Paenibacillus mucilaginosus 3016, a Bacterium Functional as Microbial Fertilizer.</title>
        <authorList>
            <person name="Ma M."/>
            <person name="Wang Z."/>
            <person name="Li L."/>
            <person name="Jiang X."/>
            <person name="Guan D."/>
            <person name="Cao F."/>
            <person name="Chen H."/>
            <person name="Wang X."/>
            <person name="Shen D."/>
            <person name="Du B."/>
            <person name="Li J."/>
        </authorList>
    </citation>
    <scope>NUCLEOTIDE SEQUENCE [LARGE SCALE GENOMIC DNA]</scope>
    <source>
        <strain evidence="6 7">3016</strain>
    </source>
</reference>
<evidence type="ECO:0008006" key="8">
    <source>
        <dbReference type="Google" id="ProtNLM"/>
    </source>
</evidence>
<dbReference type="PANTHER" id="PTHR35005:SF1">
    <property type="entry name" value="2-AMINO-5-FORMYLAMINO-6-RIBOSYLAMINOPYRIMIDIN-4(3H)-ONE 5'-MONOPHOSPHATE DEFORMYLASE"/>
    <property type="match status" value="1"/>
</dbReference>
<dbReference type="GO" id="GO:0009231">
    <property type="term" value="P:riboflavin biosynthetic process"/>
    <property type="evidence" value="ECO:0007669"/>
    <property type="project" value="TreeGrafter"/>
</dbReference>
<name>H6NCJ9_9BACL</name>
<comment type="cofactor">
    <cofactor evidence="1">
        <name>Zn(2+)</name>
        <dbReference type="ChEBI" id="CHEBI:29105"/>
    </cofactor>
</comment>
<gene>
    <name evidence="6" type="ORF">PM3016_2028</name>
</gene>
<evidence type="ECO:0000256" key="2">
    <source>
        <dbReference type="ARBA" id="ARBA00022723"/>
    </source>
</evidence>
<keyword evidence="4" id="KW-0862">Zinc</keyword>
<dbReference type="PANTHER" id="PTHR35005">
    <property type="entry name" value="3-DEHYDRO-SCYLLO-INOSOSE HYDROLASE"/>
    <property type="match status" value="1"/>
</dbReference>
<dbReference type="KEGG" id="pmq:PM3016_2028"/>
<comment type="similarity">
    <text evidence="5">Belongs to the creatininase superfamily.</text>
</comment>
<organism evidence="6 7">
    <name type="scientific">Paenibacillus mucilaginosus 3016</name>
    <dbReference type="NCBI Taxonomy" id="1116391"/>
    <lineage>
        <taxon>Bacteria</taxon>
        <taxon>Bacillati</taxon>
        <taxon>Bacillota</taxon>
        <taxon>Bacilli</taxon>
        <taxon>Bacillales</taxon>
        <taxon>Paenibacillaceae</taxon>
        <taxon>Paenibacillus</taxon>
    </lineage>
</organism>
<keyword evidence="3" id="KW-0378">Hydrolase</keyword>
<dbReference type="SUPFAM" id="SSF102215">
    <property type="entry name" value="Creatininase"/>
    <property type="match status" value="1"/>
</dbReference>
<dbReference type="GO" id="GO:0016811">
    <property type="term" value="F:hydrolase activity, acting on carbon-nitrogen (but not peptide) bonds, in linear amides"/>
    <property type="evidence" value="ECO:0007669"/>
    <property type="project" value="TreeGrafter"/>
</dbReference>
<dbReference type="Pfam" id="PF02633">
    <property type="entry name" value="Creatininase"/>
    <property type="match status" value="1"/>
</dbReference>
<dbReference type="HOGENOM" id="CLU_079873_0_0_9"/>
<dbReference type="Gene3D" id="3.40.50.10310">
    <property type="entry name" value="Creatininase"/>
    <property type="match status" value="1"/>
</dbReference>
<dbReference type="GO" id="GO:0046872">
    <property type="term" value="F:metal ion binding"/>
    <property type="evidence" value="ECO:0007669"/>
    <property type="project" value="UniProtKB-KW"/>
</dbReference>
<dbReference type="EMBL" id="CP003235">
    <property type="protein sequence ID" value="AFC28928.1"/>
    <property type="molecule type" value="Genomic_DNA"/>
</dbReference>
<proteinExistence type="inferred from homology"/>
<evidence type="ECO:0000256" key="5">
    <source>
        <dbReference type="ARBA" id="ARBA00024029"/>
    </source>
</evidence>
<protein>
    <recommendedName>
        <fullName evidence="8">Creatininase</fullName>
    </recommendedName>
</protein>
<sequence length="303" mass="33582">MITSSGKTAGKVCWEEMLPWEFKEQQRQCPIVYLPMGLCEPHGQISAFGLDTLKAKYICTAAAERTGGIVAPAMGYHVHESGYHAQWLEEVVGEENPHMTAIPPHILYSFFLYQLRAFINAGFRGIIVVTGHAGGNEHDLRLVADSMSQMSSVPIHVVSDPELVQEHYTGDHAGAYEISQLLYIRPDLVDFEYAPLAEQPGSGGMMAMGADAMQASAELGQKIMESCVQALSCAAARMLKEIKSASESTVPAHLTYDQTEKVWRQLQAENVPWIAAKPYPGQPPIAPQSRWKPYEFLKESRRF</sequence>
<accession>H6NCJ9</accession>
<evidence type="ECO:0000256" key="4">
    <source>
        <dbReference type="ARBA" id="ARBA00022833"/>
    </source>
</evidence>